<gene>
    <name evidence="3" type="ORF">D0Y50_13680</name>
</gene>
<accession>A0A346NP45</accession>
<sequence length="340" mass="37382">MLRYFSESRWYTILVITLIYGVTSYLMLLAAGETILVGQLDFIYWLAVTASTVGYGDLSPQSSVGKLIVALYVIPAGLSIFAMVIGRVAAWVSNQWQKGLTGMKPLHVQNHILVIGWNEQKTMLLLDLLLKEREAVPDRPDIVLCVKADITNPMPGQVEFVHVESFNKDSDMDRACVASAGVILIDNPQDDVTLTTALYCTQRNPNAHQVAYFTDDSLVNLLKTHCPNVECTPSVAVEMLAKSVFDPGSSMLHHDLLSVDAGQAQFSVGLPAHCASMTVGQLFIGLKKHYDAIFIGYAPGGVYQKMVVNPEFDDTLSPKDTIFYIAGNRIHNIDWSKLAG</sequence>
<dbReference type="EMBL" id="CP031769">
    <property type="protein sequence ID" value="AXR07302.1"/>
    <property type="molecule type" value="Genomic_DNA"/>
</dbReference>
<dbReference type="AlphaFoldDB" id="A0A346NP45"/>
<keyword evidence="1" id="KW-1133">Transmembrane helix</keyword>
<dbReference type="Pfam" id="PF07885">
    <property type="entry name" value="Ion_trans_2"/>
    <property type="match status" value="1"/>
</dbReference>
<dbReference type="PANTHER" id="PTHR43833:SF9">
    <property type="entry name" value="POTASSIUM CHANNEL PROTEIN YUGO-RELATED"/>
    <property type="match status" value="1"/>
</dbReference>
<dbReference type="SUPFAM" id="SSF51735">
    <property type="entry name" value="NAD(P)-binding Rossmann-fold domains"/>
    <property type="match status" value="1"/>
</dbReference>
<proteinExistence type="predicted"/>
<evidence type="ECO:0000313" key="3">
    <source>
        <dbReference type="EMBL" id="AXR07302.1"/>
    </source>
</evidence>
<name>A0A346NP45_9ALTE</name>
<dbReference type="InterPro" id="IPR050721">
    <property type="entry name" value="Trk_Ktr_HKT_K-transport"/>
</dbReference>
<feature type="transmembrane region" description="Helical" evidence="1">
    <location>
        <begin position="12"/>
        <end position="30"/>
    </location>
</feature>
<dbReference type="Gene3D" id="1.10.287.70">
    <property type="match status" value="1"/>
</dbReference>
<keyword evidence="1" id="KW-0812">Transmembrane</keyword>
<dbReference type="KEGG" id="salm:D0Y50_13680"/>
<keyword evidence="3" id="KW-0407">Ion channel</keyword>
<evidence type="ECO:0000259" key="2">
    <source>
        <dbReference type="Pfam" id="PF07885"/>
    </source>
</evidence>
<evidence type="ECO:0000256" key="1">
    <source>
        <dbReference type="SAM" id="Phobius"/>
    </source>
</evidence>
<dbReference type="Gene3D" id="3.40.50.720">
    <property type="entry name" value="NAD(P)-binding Rossmann-like Domain"/>
    <property type="match status" value="1"/>
</dbReference>
<dbReference type="Proteomes" id="UP000262073">
    <property type="component" value="Chromosome"/>
</dbReference>
<dbReference type="OrthoDB" id="9813518at2"/>
<feature type="transmembrane region" description="Helical" evidence="1">
    <location>
        <begin position="70"/>
        <end position="92"/>
    </location>
</feature>
<evidence type="ECO:0000313" key="4">
    <source>
        <dbReference type="Proteomes" id="UP000262073"/>
    </source>
</evidence>
<dbReference type="GO" id="GO:0034220">
    <property type="term" value="P:monoatomic ion transmembrane transport"/>
    <property type="evidence" value="ECO:0007669"/>
    <property type="project" value="UniProtKB-KW"/>
</dbReference>
<dbReference type="InterPro" id="IPR036291">
    <property type="entry name" value="NAD(P)-bd_dom_sf"/>
</dbReference>
<dbReference type="RefSeq" id="WP_108565957.1">
    <property type="nucleotide sequence ID" value="NZ_CP031769.1"/>
</dbReference>
<dbReference type="InterPro" id="IPR013099">
    <property type="entry name" value="K_chnl_dom"/>
</dbReference>
<keyword evidence="4" id="KW-1185">Reference proteome</keyword>
<dbReference type="SUPFAM" id="SSF81324">
    <property type="entry name" value="Voltage-gated potassium channels"/>
    <property type="match status" value="1"/>
</dbReference>
<keyword evidence="3" id="KW-0813">Transport</keyword>
<organism evidence="3 4">
    <name type="scientific">Salinimonas sediminis</name>
    <dbReference type="NCBI Taxonomy" id="2303538"/>
    <lineage>
        <taxon>Bacteria</taxon>
        <taxon>Pseudomonadati</taxon>
        <taxon>Pseudomonadota</taxon>
        <taxon>Gammaproteobacteria</taxon>
        <taxon>Alteromonadales</taxon>
        <taxon>Alteromonadaceae</taxon>
        <taxon>Alteromonas/Salinimonas group</taxon>
        <taxon>Salinimonas</taxon>
    </lineage>
</organism>
<dbReference type="PANTHER" id="PTHR43833">
    <property type="entry name" value="POTASSIUM CHANNEL PROTEIN 2-RELATED-RELATED"/>
    <property type="match status" value="1"/>
</dbReference>
<reference evidence="3 4" key="1">
    <citation type="submission" date="2018-08" db="EMBL/GenBank/DDBJ databases">
        <title>Salinimonas sediminis sp. nov., a piezophilic bacterium isolated from a deep-sea sediment sample from the New Britain Trench.</title>
        <authorList>
            <person name="Cao J."/>
        </authorList>
    </citation>
    <scope>NUCLEOTIDE SEQUENCE [LARGE SCALE GENOMIC DNA]</scope>
    <source>
        <strain evidence="3 4">N102</strain>
    </source>
</reference>
<keyword evidence="1" id="KW-0472">Membrane</keyword>
<feature type="domain" description="Potassium channel" evidence="2">
    <location>
        <begin position="13"/>
        <end position="93"/>
    </location>
</feature>
<protein>
    <submittedName>
        <fullName evidence="3">Two pore domain potassium channel family protein</fullName>
    </submittedName>
</protein>
<keyword evidence="3" id="KW-0406">Ion transport</keyword>